<keyword evidence="1" id="KW-1133">Transmembrane helix</keyword>
<keyword evidence="1" id="KW-0812">Transmembrane</keyword>
<feature type="non-terminal residue" evidence="2">
    <location>
        <position position="103"/>
    </location>
</feature>
<name>X0VSB5_9ZZZZ</name>
<organism evidence="2">
    <name type="scientific">marine sediment metagenome</name>
    <dbReference type="NCBI Taxonomy" id="412755"/>
    <lineage>
        <taxon>unclassified sequences</taxon>
        <taxon>metagenomes</taxon>
        <taxon>ecological metagenomes</taxon>
    </lineage>
</organism>
<accession>X0VSB5</accession>
<protein>
    <submittedName>
        <fullName evidence="2">Uncharacterized protein</fullName>
    </submittedName>
</protein>
<feature type="transmembrane region" description="Helical" evidence="1">
    <location>
        <begin position="66"/>
        <end position="90"/>
    </location>
</feature>
<evidence type="ECO:0000256" key="1">
    <source>
        <dbReference type="SAM" id="Phobius"/>
    </source>
</evidence>
<gene>
    <name evidence="2" type="ORF">S01H1_54156</name>
</gene>
<reference evidence="2" key="1">
    <citation type="journal article" date="2014" name="Front. Microbiol.">
        <title>High frequency of phylogenetically diverse reductive dehalogenase-homologous genes in deep subseafloor sedimentary metagenomes.</title>
        <authorList>
            <person name="Kawai M."/>
            <person name="Futagami T."/>
            <person name="Toyoda A."/>
            <person name="Takaki Y."/>
            <person name="Nishi S."/>
            <person name="Hori S."/>
            <person name="Arai W."/>
            <person name="Tsubouchi T."/>
            <person name="Morono Y."/>
            <person name="Uchiyama I."/>
            <person name="Ito T."/>
            <person name="Fujiyama A."/>
            <person name="Inagaki F."/>
            <person name="Takami H."/>
        </authorList>
    </citation>
    <scope>NUCLEOTIDE SEQUENCE</scope>
    <source>
        <strain evidence="2">Expedition CK06-06</strain>
    </source>
</reference>
<keyword evidence="1" id="KW-0472">Membrane</keyword>
<comment type="caution">
    <text evidence="2">The sequence shown here is derived from an EMBL/GenBank/DDBJ whole genome shotgun (WGS) entry which is preliminary data.</text>
</comment>
<evidence type="ECO:0000313" key="2">
    <source>
        <dbReference type="EMBL" id="GAG15363.1"/>
    </source>
</evidence>
<dbReference type="EMBL" id="BARS01035121">
    <property type="protein sequence ID" value="GAG15363.1"/>
    <property type="molecule type" value="Genomic_DNA"/>
</dbReference>
<sequence>MSEKSLFKKILPEAATNTYIGHPIAYYFFILLTLVTIGRSLIHMLAPDGGAQSIASININVVGGETIIGIFGQWGLSQLLLGIVFLIVVVRYRNLIPLMYVIT</sequence>
<feature type="transmembrane region" description="Helical" evidence="1">
    <location>
        <begin position="24"/>
        <end position="46"/>
    </location>
</feature>
<proteinExistence type="predicted"/>
<dbReference type="AlphaFoldDB" id="X0VSB5"/>